<organism evidence="2 3">
    <name type="scientific">Treponema denticola (strain ATCC 35405 / DSM 14222 / CIP 103919 / JCM 8153 / KCTC 15104)</name>
    <dbReference type="NCBI Taxonomy" id="243275"/>
    <lineage>
        <taxon>Bacteria</taxon>
        <taxon>Pseudomonadati</taxon>
        <taxon>Spirochaetota</taxon>
        <taxon>Spirochaetia</taxon>
        <taxon>Spirochaetales</taxon>
        <taxon>Treponemataceae</taxon>
        <taxon>Treponema</taxon>
    </lineage>
</organism>
<dbReference type="Proteomes" id="UP000008212">
    <property type="component" value="Chromosome"/>
</dbReference>
<dbReference type="AlphaFoldDB" id="Q73Q74"/>
<feature type="compositionally biased region" description="Polar residues" evidence="1">
    <location>
        <begin position="1"/>
        <end position="10"/>
    </location>
</feature>
<evidence type="ECO:0000313" key="3">
    <source>
        <dbReference type="Proteomes" id="UP000008212"/>
    </source>
</evidence>
<dbReference type="eggNOG" id="ENOG502ZQS9">
    <property type="taxonomic scope" value="Bacteria"/>
</dbReference>
<dbReference type="OrthoDB" id="9995600at2"/>
<protein>
    <submittedName>
        <fullName evidence="2">Uncharacterized protein</fullName>
    </submittedName>
</protein>
<dbReference type="PaxDb" id="243275-TDE_0569"/>
<evidence type="ECO:0000256" key="1">
    <source>
        <dbReference type="SAM" id="MobiDB-lite"/>
    </source>
</evidence>
<evidence type="ECO:0000313" key="2">
    <source>
        <dbReference type="EMBL" id="AAS11064.1"/>
    </source>
</evidence>
<gene>
    <name evidence="2" type="ordered locus">TDE_0569</name>
</gene>
<dbReference type="EMBL" id="AE017226">
    <property type="protein sequence ID" value="AAS11064.1"/>
    <property type="molecule type" value="Genomic_DNA"/>
</dbReference>
<sequence length="148" mass="16166">MKGTNSSYNHSHQKTYKSEAKHLTRSSVPDTIFSNKQQATSNKQQATSNKQQATSNKQQSGINFRSAQTNSQLNTNFLTVNRTHKSKSPSLCVFYITHSIKPLRGSAPKNPTYKRGFQRGVPFGSAGTTSVASRSKEGVIGGEKTALT</sequence>
<feature type="region of interest" description="Disordered" evidence="1">
    <location>
        <begin position="1"/>
        <end position="71"/>
    </location>
</feature>
<name>Q73Q74_TREDE</name>
<keyword evidence="3" id="KW-1185">Reference proteome</keyword>
<accession>Q73Q74</accession>
<reference evidence="2 3" key="1">
    <citation type="journal article" date="2004" name="Proc. Natl. Acad. Sci. U.S.A.">
        <title>Comparison of the genome of the oral pathogen Treponema denticola with other spirochete genomes.</title>
        <authorList>
            <person name="Seshadri R."/>
            <person name="Myers G.S."/>
            <person name="Tettelin H."/>
            <person name="Eisen J.A."/>
            <person name="Heidelberg J.F."/>
            <person name="Dodson R.J."/>
            <person name="Davidsen T.M."/>
            <person name="DeBoy R.T."/>
            <person name="Fouts D.E."/>
            <person name="Haft D.H."/>
            <person name="Selengut J."/>
            <person name="Ren Q."/>
            <person name="Brinkac L.M."/>
            <person name="Madupu R."/>
            <person name="Kolonay J."/>
            <person name="Durkin S.A."/>
            <person name="Daugherty S.C."/>
            <person name="Shetty J."/>
            <person name="Shvartsbeyn A."/>
            <person name="Gebregeorgis E."/>
            <person name="Geer K."/>
            <person name="Tsegaye G."/>
            <person name="Malek J."/>
            <person name="Ayodeji B."/>
            <person name="Shatsman S."/>
            <person name="McLeod M.P."/>
            <person name="Smajs D."/>
            <person name="Howell J.K."/>
            <person name="Pal S."/>
            <person name="Amin A."/>
            <person name="Vashisth P."/>
            <person name="McNeill T.Z."/>
            <person name="Xiang Q."/>
            <person name="Sodergren E."/>
            <person name="Baca E."/>
            <person name="Weinstock G.M."/>
            <person name="Norris S.J."/>
            <person name="Fraser C.M."/>
            <person name="Paulsen I.T."/>
        </authorList>
    </citation>
    <scope>NUCLEOTIDE SEQUENCE [LARGE SCALE GENOMIC DNA]</scope>
    <source>
        <strain evidence="3">ATCC 35405 / DSM 14222 / CIP 103919 / JCM 8153 / KCTC 15104</strain>
    </source>
</reference>
<feature type="region of interest" description="Disordered" evidence="1">
    <location>
        <begin position="126"/>
        <end position="148"/>
    </location>
</feature>
<dbReference type="KEGG" id="tde:TDE_0569"/>
<proteinExistence type="predicted"/>
<dbReference type="HOGENOM" id="CLU_1758021_0_0_12"/>
<feature type="compositionally biased region" description="Polar residues" evidence="1">
    <location>
        <begin position="25"/>
        <end position="71"/>
    </location>
</feature>